<reference evidence="1" key="1">
    <citation type="submission" date="2017-08" db="EMBL/GenBank/DDBJ databases">
        <authorList>
            <person name="Polle J.E."/>
            <person name="Barry K."/>
            <person name="Cushman J."/>
            <person name="Schmutz J."/>
            <person name="Tran D."/>
            <person name="Hathwaick L.T."/>
            <person name="Yim W.C."/>
            <person name="Jenkins J."/>
            <person name="Mckie-Krisberg Z.M."/>
            <person name="Prochnik S."/>
            <person name="Lindquist E."/>
            <person name="Dockter R.B."/>
            <person name="Adam C."/>
            <person name="Molina H."/>
            <person name="Bunkerborg J."/>
            <person name="Jin E."/>
            <person name="Buchheim M."/>
            <person name="Magnuson J."/>
        </authorList>
    </citation>
    <scope>NUCLEOTIDE SEQUENCE</scope>
    <source>
        <strain evidence="1">CCAP 19/18</strain>
    </source>
</reference>
<keyword evidence="2" id="KW-1185">Reference proteome</keyword>
<proteinExistence type="predicted"/>
<gene>
    <name evidence="1" type="ORF">DUNSADRAFT_18312</name>
</gene>
<accession>A0ABQ7GZ67</accession>
<dbReference type="EMBL" id="MU069529">
    <property type="protein sequence ID" value="KAF5839898.1"/>
    <property type="molecule type" value="Genomic_DNA"/>
</dbReference>
<evidence type="ECO:0000313" key="2">
    <source>
        <dbReference type="Proteomes" id="UP000815325"/>
    </source>
</evidence>
<evidence type="ECO:0000313" key="1">
    <source>
        <dbReference type="EMBL" id="KAF5839898.1"/>
    </source>
</evidence>
<dbReference type="Proteomes" id="UP000815325">
    <property type="component" value="Unassembled WGS sequence"/>
</dbReference>
<sequence length="214" mass="23439">MAATLLRRGCAMLSAAGMRPLPQKYSMLLSPFRMSAPQPCLSSSRAMAAKAKGGKSAPVPEPTSVDELADYPDDGEFDPMDGLSAGVRRRVMALKELQDSYDANSRSYQQELAQLQSKYLQKSGQKCVGICHVDTYRTAKSTRYLGIQHRHMELANPTHKPPTPFHEGCRQCPGVLNVMQTPCAFASRAIWVPKHGAPFEGPKCVRQSTMVLGV</sequence>
<feature type="non-terminal residue" evidence="1">
    <location>
        <position position="214"/>
    </location>
</feature>
<name>A0ABQ7GZ67_DUNSA</name>
<dbReference type="Gene3D" id="1.20.5.1500">
    <property type="match status" value="1"/>
</dbReference>
<organism evidence="1 2">
    <name type="scientific">Dunaliella salina</name>
    <name type="common">Green alga</name>
    <name type="synonym">Protococcus salinus</name>
    <dbReference type="NCBI Taxonomy" id="3046"/>
    <lineage>
        <taxon>Eukaryota</taxon>
        <taxon>Viridiplantae</taxon>
        <taxon>Chlorophyta</taxon>
        <taxon>core chlorophytes</taxon>
        <taxon>Chlorophyceae</taxon>
        <taxon>CS clade</taxon>
        <taxon>Chlamydomonadales</taxon>
        <taxon>Dunaliellaceae</taxon>
        <taxon>Dunaliella</taxon>
    </lineage>
</organism>
<protein>
    <submittedName>
        <fullName evidence="1">Uncharacterized protein</fullName>
    </submittedName>
</protein>
<comment type="caution">
    <text evidence="1">The sequence shown here is derived from an EMBL/GenBank/DDBJ whole genome shotgun (WGS) entry which is preliminary data.</text>
</comment>